<dbReference type="SUPFAM" id="SSF50156">
    <property type="entry name" value="PDZ domain-like"/>
    <property type="match status" value="1"/>
</dbReference>
<dbReference type="InterPro" id="IPR036322">
    <property type="entry name" value="WD40_repeat_dom_sf"/>
</dbReference>
<feature type="domain" description="Nas2 N-terminal" evidence="8">
    <location>
        <begin position="17"/>
        <end position="91"/>
    </location>
</feature>
<evidence type="ECO:0000256" key="7">
    <source>
        <dbReference type="SAM" id="MobiDB-lite"/>
    </source>
</evidence>
<feature type="compositionally biased region" description="Basic and acidic residues" evidence="7">
    <location>
        <begin position="229"/>
        <end position="245"/>
    </location>
</feature>
<keyword evidence="2" id="KW-0853">WD repeat</keyword>
<feature type="compositionally biased region" description="Polar residues" evidence="7">
    <location>
        <begin position="1191"/>
        <end position="1201"/>
    </location>
</feature>
<dbReference type="EMBL" id="JAIPUX010001211">
    <property type="protein sequence ID" value="KAH0625607.1"/>
    <property type="molecule type" value="Genomic_DNA"/>
</dbReference>
<evidence type="ECO:0000256" key="2">
    <source>
        <dbReference type="ARBA" id="ARBA00022574"/>
    </source>
</evidence>
<dbReference type="SMART" id="SM00320">
    <property type="entry name" value="WD40"/>
    <property type="match status" value="4"/>
</dbReference>
<dbReference type="SUPFAM" id="SSF50978">
    <property type="entry name" value="WD40 repeat-like"/>
    <property type="match status" value="1"/>
</dbReference>
<evidence type="ECO:0000313" key="9">
    <source>
        <dbReference type="EMBL" id="KAH0625607.1"/>
    </source>
</evidence>
<evidence type="ECO:0000256" key="1">
    <source>
        <dbReference type="ARBA" id="ARBA00004138"/>
    </source>
</evidence>
<dbReference type="Proteomes" id="UP000826234">
    <property type="component" value="Unassembled WGS sequence"/>
</dbReference>
<dbReference type="InterPro" id="IPR015943">
    <property type="entry name" value="WD40/YVTN_repeat-like_dom_sf"/>
</dbReference>
<evidence type="ECO:0000256" key="5">
    <source>
        <dbReference type="ARBA" id="ARBA00040994"/>
    </source>
</evidence>
<comment type="caution">
    <text evidence="9">The sequence shown here is derived from an EMBL/GenBank/DDBJ whole genome shotgun (WGS) entry which is preliminary data.</text>
</comment>
<sequence length="1201" mass="132968">MALEESGSKSVTVRDVQLLMQKKEEIEAQIQAYYEQKGVGMNEPLVDVEGYPRADVDLYQVRTARHNIICLQNDHKALMQQVEEALHQLHARDKEKHAKDEAEARAEAMSQSLALPQPFAKLPTWHPRANHIDSVTLCFSPKGLQVDDEIVEFGSVNTHNFQSLQNIATVVQHSEGKPLSVTVIRGGERLHLGLTPKRWNGRGLLGMKKDASKPETPQGTNASEPGTETQREEMPSAESTPEKSDLPSQAKQGPEKEVQDSAGPMEAMQGDEQASQGATATEMSVTEGKEAGIPAQEGQAPREKVQASSSKAPEEIPEAGPKATTAESHRPKSQEQDRRSPNKPSPLLAAGSQGSPVMKGGSPGTGQEVGLVLRPPEPLNDNERVSQETSIQTAQEEYEPSQAHTNLISLTPAEEEKSIVSTAVPGMMLEDENRPLSDHPLNVEEQVSRVPVHTIFDSHPEGGVSAVAISHDSTLLATVGAGEVQNYIAFNSTDHNELVSNSETQVIFYMRECSVLHYFAPILTEKTFEKTVGIFSQSLFHFSTAQAITATLEGKIALWGPVSLPSKDPVPKPYNMKAIKLIYLQKDGITVLAITDRMFVTCDIKGHVKFYDGELQLLYWYSKLKIGPIRSISFSKKKARPVDITKLPMSCTLSGEPFIVRRKSGQIRGSLLGAGFANGSVYLLDSISLENDWQKPLQYSKGPLTHMVFSHNSEYFATADENISVNLYKQFIKDGEKFWDLLAALHSHYKPICALLFGLQLDSDEPRLLSLGEDRFLVEYDLANSSRDDLVVLRRDRIEQSAIPKCITWYPPLTMEYFFLTANDEYKMKIKTVLGPTYGSPLEKILVLPVKEGDDPQKRYLAYITKDKASDSLMGHFDNLALLCPGQASQFFVCPSHPENEEVGLQVLPVDGNPHKSTAFICHPVGVSNLACSYDGCHLFTAGGNDFTVMKWDVNLRPLGQGALEAAVCLGGEDLIPYYNLLEGGREGTFFKELEDYFYYAQLCHQGINTMAPRQVSTHIPLEQIPFVMRAMGFYPTEEQIESMLNEVKFSEFLETGKQVTQIDLRGFIKLYINHRPAFGLSAKEIQHAFQVLGYENEDQEMTINRNDLLLLLQHRGEHMTEEELAECLTTLLGVNPEGGRAEVGTYDPTGADVFIEEGIPEEITAAHFTMDILGLPVPEPISTEAETPDEPTSSNLMVKS</sequence>
<evidence type="ECO:0000313" key="10">
    <source>
        <dbReference type="Proteomes" id="UP000826234"/>
    </source>
</evidence>
<proteinExistence type="predicted"/>
<feature type="region of interest" description="Disordered" evidence="7">
    <location>
        <begin position="195"/>
        <end position="403"/>
    </location>
</feature>
<dbReference type="Gene3D" id="6.10.140.1710">
    <property type="match status" value="1"/>
</dbReference>
<dbReference type="SUPFAM" id="SSF47473">
    <property type="entry name" value="EF-hand"/>
    <property type="match status" value="1"/>
</dbReference>
<dbReference type="InterPro" id="IPR050630">
    <property type="entry name" value="WD_repeat_EMAP"/>
</dbReference>
<keyword evidence="4" id="KW-0966">Cell projection</keyword>
<dbReference type="InterPro" id="IPR036034">
    <property type="entry name" value="PDZ_sf"/>
</dbReference>
<dbReference type="PANTHER" id="PTHR13720:SF13">
    <property type="entry name" value="CILIA- AND FLAGELLA-ASSOCIATED PROTEIN 251"/>
    <property type="match status" value="1"/>
</dbReference>
<gene>
    <name evidence="9" type="ORF">JD844_015192</name>
</gene>
<evidence type="ECO:0000256" key="3">
    <source>
        <dbReference type="ARBA" id="ARBA00022737"/>
    </source>
</evidence>
<dbReference type="Gene3D" id="2.130.10.10">
    <property type="entry name" value="YVTN repeat-like/Quinoprotein amine dehydrogenase"/>
    <property type="match status" value="1"/>
</dbReference>
<dbReference type="InterPro" id="IPR040815">
    <property type="entry name" value="Nas2_N"/>
</dbReference>
<feature type="compositionally biased region" description="Polar residues" evidence="7">
    <location>
        <begin position="272"/>
        <end position="284"/>
    </location>
</feature>
<reference evidence="9 10" key="1">
    <citation type="journal article" date="2022" name="Gigascience">
        <title>A chromosome-level genome assembly and annotation of the desert horned lizard, Phrynosoma platyrhinos, provides insight into chromosomal rearrangements among reptiles.</title>
        <authorList>
            <person name="Koochekian N."/>
            <person name="Ascanio A."/>
            <person name="Farleigh K."/>
            <person name="Card D.C."/>
            <person name="Schield D.R."/>
            <person name="Castoe T.A."/>
            <person name="Jezkova T."/>
        </authorList>
    </citation>
    <scope>NUCLEOTIDE SEQUENCE [LARGE SCALE GENOMIC DNA]</scope>
    <source>
        <strain evidence="9">NK-2021</strain>
    </source>
</reference>
<protein>
    <recommendedName>
        <fullName evidence="5">Cilia- and flagella-associated protein 251</fullName>
    </recommendedName>
</protein>
<dbReference type="Pfam" id="PF18265">
    <property type="entry name" value="Nas2_N"/>
    <property type="match status" value="1"/>
</dbReference>
<dbReference type="InterPro" id="IPR001680">
    <property type="entry name" value="WD40_rpt"/>
</dbReference>
<dbReference type="PANTHER" id="PTHR13720">
    <property type="entry name" value="WD-40 REPEAT PROTEIN"/>
    <property type="match status" value="1"/>
</dbReference>
<name>A0ABQ7T834_PHRPL</name>
<feature type="region of interest" description="Disordered" evidence="7">
    <location>
        <begin position="1179"/>
        <end position="1201"/>
    </location>
</feature>
<dbReference type="Gene3D" id="2.30.42.10">
    <property type="match status" value="1"/>
</dbReference>
<keyword evidence="3" id="KW-0677">Repeat</keyword>
<keyword evidence="10" id="KW-1185">Reference proteome</keyword>
<organism evidence="9 10">
    <name type="scientific">Phrynosoma platyrhinos</name>
    <name type="common">Desert horned lizard</name>
    <dbReference type="NCBI Taxonomy" id="52577"/>
    <lineage>
        <taxon>Eukaryota</taxon>
        <taxon>Metazoa</taxon>
        <taxon>Chordata</taxon>
        <taxon>Craniata</taxon>
        <taxon>Vertebrata</taxon>
        <taxon>Euteleostomi</taxon>
        <taxon>Lepidosauria</taxon>
        <taxon>Squamata</taxon>
        <taxon>Bifurcata</taxon>
        <taxon>Unidentata</taxon>
        <taxon>Episquamata</taxon>
        <taxon>Toxicofera</taxon>
        <taxon>Iguania</taxon>
        <taxon>Phrynosomatidae</taxon>
        <taxon>Phrynosomatinae</taxon>
        <taxon>Phrynosoma</taxon>
    </lineage>
</organism>
<comment type="subcellular location">
    <subcellularLocation>
        <location evidence="1">Cell projection</location>
        <location evidence="1">Cilium</location>
    </subcellularLocation>
</comment>
<keyword evidence="6" id="KW-0175">Coiled coil</keyword>
<feature type="compositionally biased region" description="Polar residues" evidence="7">
    <location>
        <begin position="215"/>
        <end position="228"/>
    </location>
</feature>
<feature type="coiled-coil region" evidence="6">
    <location>
        <begin position="68"/>
        <end position="112"/>
    </location>
</feature>
<dbReference type="InterPro" id="IPR011992">
    <property type="entry name" value="EF-hand-dom_pair"/>
</dbReference>
<accession>A0ABQ7T834</accession>
<evidence type="ECO:0000256" key="6">
    <source>
        <dbReference type="SAM" id="Coils"/>
    </source>
</evidence>
<feature type="compositionally biased region" description="Basic and acidic residues" evidence="7">
    <location>
        <begin position="327"/>
        <end position="340"/>
    </location>
</feature>
<dbReference type="Gene3D" id="1.10.238.10">
    <property type="entry name" value="EF-hand"/>
    <property type="match status" value="1"/>
</dbReference>
<evidence type="ECO:0000256" key="4">
    <source>
        <dbReference type="ARBA" id="ARBA00023273"/>
    </source>
</evidence>
<dbReference type="Pfam" id="PF00400">
    <property type="entry name" value="WD40"/>
    <property type="match status" value="1"/>
</dbReference>
<evidence type="ECO:0000259" key="8">
    <source>
        <dbReference type="Pfam" id="PF18265"/>
    </source>
</evidence>